<dbReference type="Proteomes" id="UP000008315">
    <property type="component" value="Chromosome"/>
</dbReference>
<accession>G4T0K1</accession>
<dbReference type="KEGG" id="mah:MEALZ_3949"/>
<reference evidence="2" key="1">
    <citation type="journal article" date="2012" name="J. Bacteriol.">
        <title>Genome sequence of the haloalkaliphilic methanotrophic bacterium Methylomicrobium alcaliphilum 20Z.</title>
        <authorList>
            <person name="Vuilleumier S."/>
            <person name="Khmelenina V.N."/>
            <person name="Bringel F."/>
            <person name="Reshetnikov A.S."/>
            <person name="Lajus A."/>
            <person name="Mangenot S."/>
            <person name="Rouy Z."/>
            <person name="Op den Camp H.J."/>
            <person name="Jetten M.S."/>
            <person name="Dispirito A.A."/>
            <person name="Dunfield P."/>
            <person name="Klotz M.G."/>
            <person name="Semrau J.D."/>
            <person name="Stein L.Y."/>
            <person name="Barbe V."/>
            <person name="Medigue C."/>
            <person name="Trotsenko Y.A."/>
            <person name="Kalyuzhnaya M.G."/>
        </authorList>
    </citation>
    <scope>NUCLEOTIDE SEQUENCE [LARGE SCALE GENOMIC DNA]</scope>
    <source>
        <strain evidence="2">DSM 19304 / NCIMB 14124 / VKM B-2133 / 20Z</strain>
    </source>
</reference>
<keyword evidence="2" id="KW-1185">Reference proteome</keyword>
<evidence type="ECO:0000313" key="1">
    <source>
        <dbReference type="EMBL" id="CCE25605.1"/>
    </source>
</evidence>
<dbReference type="AlphaFoldDB" id="G4T0K1"/>
<dbReference type="HOGENOM" id="CLU_3063293_0_0_6"/>
<protein>
    <submittedName>
        <fullName evidence="1">Uncharacterized protein</fullName>
    </submittedName>
</protein>
<dbReference type="PATRIC" id="fig|271065.3.peg.4080"/>
<dbReference type="EMBL" id="FO082060">
    <property type="protein sequence ID" value="CCE25605.1"/>
    <property type="molecule type" value="Genomic_DNA"/>
</dbReference>
<gene>
    <name evidence="1" type="ordered locus">MEALZ_3949</name>
</gene>
<proteinExistence type="predicted"/>
<name>G4T0K1_META2</name>
<sequence length="53" mass="6197">MLMQAGIDRLLFRITMDQYGHVGDNEMQSNDYIKHQSYARSFDELGTESKQLN</sequence>
<organism evidence="1 2">
    <name type="scientific">Methylotuvimicrobium alcaliphilum (strain DSM 19304 / NCIMB 14124 / VKM B-2133 / 20Z)</name>
    <name type="common">Methylomicrobium alcaliphilum</name>
    <dbReference type="NCBI Taxonomy" id="1091494"/>
    <lineage>
        <taxon>Bacteria</taxon>
        <taxon>Pseudomonadati</taxon>
        <taxon>Pseudomonadota</taxon>
        <taxon>Gammaproteobacteria</taxon>
        <taxon>Methylococcales</taxon>
        <taxon>Methylococcaceae</taxon>
        <taxon>Methylotuvimicrobium</taxon>
    </lineage>
</organism>
<dbReference type="STRING" id="1091494.MEALZ_3949"/>
<evidence type="ECO:0000313" key="2">
    <source>
        <dbReference type="Proteomes" id="UP000008315"/>
    </source>
</evidence>